<keyword evidence="5 6" id="KW-0472">Membrane</keyword>
<feature type="transmembrane region" description="Helical" evidence="6">
    <location>
        <begin position="58"/>
        <end position="75"/>
    </location>
</feature>
<evidence type="ECO:0000256" key="5">
    <source>
        <dbReference type="ARBA" id="ARBA00023136"/>
    </source>
</evidence>
<dbReference type="Pfam" id="PF09678">
    <property type="entry name" value="Caa3_CtaG"/>
    <property type="match status" value="1"/>
</dbReference>
<sequence>MKWWGVSVLGIEMFGFKALWSPYFLLTLTIITVLFYLFTIKFRNIFSDSEPLTKKQGILFFISMVLIYVIKGSPLDVMAHLMFYVHMIQMATLVLVIPPIFIISVPVWVWRRLLSINLIKYLFTFFTKPLIALIVFNGLFSFYHIPMIFDLVMQNIWLHAGYSIVLFIVAIFMWWPLINQLPEHQTLNGLKKVGYLFADGILITPACALIIFADTSLYATYSDPAVWGKVMALCVGPATFNNLNLSGPELFSSMSLVHDQQLGGVLMKVMQEIIYGVILAHVFFEWFRKDQEETNQQSEDLNPSLIK</sequence>
<feature type="transmembrane region" description="Helical" evidence="6">
    <location>
        <begin position="269"/>
        <end position="287"/>
    </location>
</feature>
<protein>
    <submittedName>
        <fullName evidence="7">Cytochrome c oxidase assembly factor CtaG</fullName>
    </submittedName>
</protein>
<evidence type="ECO:0000313" key="8">
    <source>
        <dbReference type="Proteomes" id="UP000481621"/>
    </source>
</evidence>
<feature type="transmembrane region" description="Helical" evidence="6">
    <location>
        <begin position="121"/>
        <end position="144"/>
    </location>
</feature>
<gene>
    <name evidence="7" type="primary">ctaG</name>
    <name evidence="7" type="ORF">G4Z05_01495</name>
</gene>
<organism evidence="7 8">
    <name type="scientific">Neobacillus thermocopriae</name>
    <dbReference type="NCBI Taxonomy" id="1215031"/>
    <lineage>
        <taxon>Bacteria</taxon>
        <taxon>Bacillati</taxon>
        <taxon>Bacillota</taxon>
        <taxon>Bacilli</taxon>
        <taxon>Bacillales</taxon>
        <taxon>Bacillaceae</taxon>
        <taxon>Neobacillus</taxon>
    </lineage>
</organism>
<feature type="transmembrane region" description="Helical" evidence="6">
    <location>
        <begin position="196"/>
        <end position="221"/>
    </location>
</feature>
<dbReference type="RefSeq" id="WP_163250151.1">
    <property type="nucleotide sequence ID" value="NZ_JARMRT010000015.1"/>
</dbReference>
<proteinExistence type="predicted"/>
<keyword evidence="3 6" id="KW-0812">Transmembrane</keyword>
<keyword evidence="4 6" id="KW-1133">Transmembrane helix</keyword>
<evidence type="ECO:0000256" key="1">
    <source>
        <dbReference type="ARBA" id="ARBA00004651"/>
    </source>
</evidence>
<dbReference type="NCBIfam" id="TIGR02737">
    <property type="entry name" value="caa3_CtaG"/>
    <property type="match status" value="1"/>
</dbReference>
<evidence type="ECO:0000313" key="7">
    <source>
        <dbReference type="EMBL" id="NEX77558.1"/>
    </source>
</evidence>
<feature type="transmembrane region" description="Helical" evidence="6">
    <location>
        <begin position="20"/>
        <end position="38"/>
    </location>
</feature>
<evidence type="ECO:0000256" key="3">
    <source>
        <dbReference type="ARBA" id="ARBA00022692"/>
    </source>
</evidence>
<name>A0A6B3TLI3_9BACI</name>
<reference evidence="7" key="1">
    <citation type="submission" date="2020-02" db="EMBL/GenBank/DDBJ databases">
        <title>Bacillus sedimentmangrovi sp. nov., isolated from sediment of the mangrove ecosystem.</title>
        <authorList>
            <person name="Liu G."/>
        </authorList>
    </citation>
    <scope>NUCLEOTIDE SEQUENCE [LARGE SCALE GENOMIC DNA]</scope>
    <source>
        <strain evidence="7">SgZ-7</strain>
    </source>
</reference>
<dbReference type="GO" id="GO:0005886">
    <property type="term" value="C:plasma membrane"/>
    <property type="evidence" value="ECO:0007669"/>
    <property type="project" value="UniProtKB-SubCell"/>
</dbReference>
<dbReference type="InterPro" id="IPR014108">
    <property type="entry name" value="Caa3-assmbl_CtaG"/>
</dbReference>
<dbReference type="EMBL" id="JAAIUV010000002">
    <property type="protein sequence ID" value="NEX77558.1"/>
    <property type="molecule type" value="Genomic_DNA"/>
</dbReference>
<keyword evidence="2" id="KW-1003">Cell membrane</keyword>
<dbReference type="Proteomes" id="UP000481621">
    <property type="component" value="Unassembled WGS sequence"/>
</dbReference>
<keyword evidence="8" id="KW-1185">Reference proteome</keyword>
<feature type="transmembrane region" description="Helical" evidence="6">
    <location>
        <begin position="156"/>
        <end position="175"/>
    </location>
</feature>
<evidence type="ECO:0000256" key="2">
    <source>
        <dbReference type="ARBA" id="ARBA00022475"/>
    </source>
</evidence>
<comment type="subcellular location">
    <subcellularLocation>
        <location evidence="1">Cell membrane</location>
        <topology evidence="1">Multi-pass membrane protein</topology>
    </subcellularLocation>
</comment>
<dbReference type="AlphaFoldDB" id="A0A6B3TLI3"/>
<feature type="transmembrane region" description="Helical" evidence="6">
    <location>
        <begin position="81"/>
        <end position="109"/>
    </location>
</feature>
<accession>A0A6B3TLI3</accession>
<comment type="caution">
    <text evidence="7">The sequence shown here is derived from an EMBL/GenBank/DDBJ whole genome shotgun (WGS) entry which is preliminary data.</text>
</comment>
<evidence type="ECO:0000256" key="6">
    <source>
        <dbReference type="SAM" id="Phobius"/>
    </source>
</evidence>
<evidence type="ECO:0000256" key="4">
    <source>
        <dbReference type="ARBA" id="ARBA00022989"/>
    </source>
</evidence>
<dbReference type="InterPro" id="IPR019108">
    <property type="entry name" value="Caa3_assmbl_CtaG-rel"/>
</dbReference>